<evidence type="ECO:0000256" key="1">
    <source>
        <dbReference type="SAM" id="MobiDB-lite"/>
    </source>
</evidence>
<dbReference type="PANTHER" id="PTHR45614:SF199">
    <property type="entry name" value="MYB-LIKE TRANSCRIPTION FACTOR (EUROFUNG)-RELATED"/>
    <property type="match status" value="1"/>
</dbReference>
<dbReference type="CDD" id="cd00167">
    <property type="entry name" value="SANT"/>
    <property type="match status" value="3"/>
</dbReference>
<dbReference type="InterPro" id="IPR050560">
    <property type="entry name" value="MYB_TF"/>
</dbReference>
<dbReference type="Proteomes" id="UP001590950">
    <property type="component" value="Unassembled WGS sequence"/>
</dbReference>
<dbReference type="PROSITE" id="PS50090">
    <property type="entry name" value="MYB_LIKE"/>
    <property type="match status" value="3"/>
</dbReference>
<evidence type="ECO:0000259" key="3">
    <source>
        <dbReference type="PROSITE" id="PS51294"/>
    </source>
</evidence>
<dbReference type="InterPro" id="IPR009057">
    <property type="entry name" value="Homeodomain-like_sf"/>
</dbReference>
<organism evidence="4 5">
    <name type="scientific">Stereocaulon virgatum</name>
    <dbReference type="NCBI Taxonomy" id="373712"/>
    <lineage>
        <taxon>Eukaryota</taxon>
        <taxon>Fungi</taxon>
        <taxon>Dikarya</taxon>
        <taxon>Ascomycota</taxon>
        <taxon>Pezizomycotina</taxon>
        <taxon>Lecanoromycetes</taxon>
        <taxon>OSLEUM clade</taxon>
        <taxon>Lecanoromycetidae</taxon>
        <taxon>Lecanorales</taxon>
        <taxon>Lecanorineae</taxon>
        <taxon>Stereocaulaceae</taxon>
        <taxon>Stereocaulon</taxon>
    </lineage>
</organism>
<dbReference type="InterPro" id="IPR017930">
    <property type="entry name" value="Myb_dom"/>
</dbReference>
<comment type="caution">
    <text evidence="4">The sequence shown here is derived from an EMBL/GenBank/DDBJ whole genome shotgun (WGS) entry which is preliminary data.</text>
</comment>
<evidence type="ECO:0000259" key="2">
    <source>
        <dbReference type="PROSITE" id="PS50090"/>
    </source>
</evidence>
<name>A0ABR3ZXR4_9LECA</name>
<sequence>MSKRQRRWTPEEDGVLQKEVQSQAAANNGTVDDWNLIAQKIEGRSNKDCRKRFYNGVAGGLKKGSWTEEEDRLLEQHVDEYGPAWALIAQTMKTRSADQCSKRWTHCLNPELDRSSWSDQENITLTKAVRKHGSAWKDIQTLHFPSRSPNNVKNQYSVIKRKSIVVPEDAPPCCPTRSEDGYGLQSPQNTPDMFDNSVDMSEFTDLDMEFSFDAMDGSKLQESGKDIADGIGFDDNFLFDQWPAIPDLSSSTLDSERADHTFDLSSSSGARGFSTSTTNQKQPTKTPTSNSGNDLFGFGIDNSGSSSSSYGRPRSNTQDTSDQSQSYNSHPQQSCSNTYGTSNNNAIELERHSQPPGYGTSSPPPTPTTQTTIKLDGAEPSTVAAIMDILIKSKAKVKFETQ</sequence>
<dbReference type="Gene3D" id="1.10.10.60">
    <property type="entry name" value="Homeodomain-like"/>
    <property type="match status" value="3"/>
</dbReference>
<dbReference type="Pfam" id="PF13921">
    <property type="entry name" value="Myb_DNA-bind_6"/>
    <property type="match status" value="1"/>
</dbReference>
<feature type="domain" description="HTH myb-type" evidence="3">
    <location>
        <begin position="61"/>
        <end position="112"/>
    </location>
</feature>
<feature type="domain" description="Myb-like" evidence="2">
    <location>
        <begin position="1"/>
        <end position="57"/>
    </location>
</feature>
<dbReference type="PANTHER" id="PTHR45614">
    <property type="entry name" value="MYB PROTEIN-RELATED"/>
    <property type="match status" value="1"/>
</dbReference>
<dbReference type="Pfam" id="PF00249">
    <property type="entry name" value="Myb_DNA-binding"/>
    <property type="match status" value="1"/>
</dbReference>
<accession>A0ABR3ZXR4</accession>
<keyword evidence="5" id="KW-1185">Reference proteome</keyword>
<reference evidence="4 5" key="1">
    <citation type="submission" date="2024-09" db="EMBL/GenBank/DDBJ databases">
        <title>Rethinking Asexuality: The Enigmatic Case of Functional Sexual Genes in Lepraria (Stereocaulaceae).</title>
        <authorList>
            <person name="Doellman M."/>
            <person name="Sun Y."/>
            <person name="Barcenas-Pena A."/>
            <person name="Lumbsch H.T."/>
            <person name="Grewe F."/>
        </authorList>
    </citation>
    <scope>NUCLEOTIDE SEQUENCE [LARGE SCALE GENOMIC DNA]</scope>
    <source>
        <strain evidence="4 5">Mercado 3170</strain>
    </source>
</reference>
<feature type="compositionally biased region" description="Low complexity" evidence="1">
    <location>
        <begin position="265"/>
        <end position="288"/>
    </location>
</feature>
<evidence type="ECO:0000313" key="5">
    <source>
        <dbReference type="Proteomes" id="UP001590950"/>
    </source>
</evidence>
<protein>
    <submittedName>
        <fullName evidence="4">Uncharacterized protein</fullName>
    </submittedName>
</protein>
<dbReference type="SMART" id="SM00717">
    <property type="entry name" value="SANT"/>
    <property type="match status" value="3"/>
</dbReference>
<feature type="domain" description="Myb-like" evidence="2">
    <location>
        <begin position="109"/>
        <end position="160"/>
    </location>
</feature>
<evidence type="ECO:0000313" key="4">
    <source>
        <dbReference type="EMBL" id="KAL2038487.1"/>
    </source>
</evidence>
<dbReference type="SUPFAM" id="SSF46689">
    <property type="entry name" value="Homeodomain-like"/>
    <property type="match status" value="2"/>
</dbReference>
<dbReference type="EMBL" id="JBEFKJ010000032">
    <property type="protein sequence ID" value="KAL2038487.1"/>
    <property type="molecule type" value="Genomic_DNA"/>
</dbReference>
<dbReference type="PROSITE" id="PS51294">
    <property type="entry name" value="HTH_MYB"/>
    <property type="match status" value="1"/>
</dbReference>
<feature type="compositionally biased region" description="Low complexity" evidence="1">
    <location>
        <begin position="303"/>
        <end position="329"/>
    </location>
</feature>
<proteinExistence type="predicted"/>
<dbReference type="InterPro" id="IPR001005">
    <property type="entry name" value="SANT/Myb"/>
</dbReference>
<feature type="domain" description="Myb-like" evidence="2">
    <location>
        <begin position="58"/>
        <end position="108"/>
    </location>
</feature>
<gene>
    <name evidence="4" type="ORF">N7G274_008826</name>
</gene>
<feature type="region of interest" description="Disordered" evidence="1">
    <location>
        <begin position="260"/>
        <end position="377"/>
    </location>
</feature>
<feature type="compositionally biased region" description="Polar residues" evidence="1">
    <location>
        <begin position="330"/>
        <end position="346"/>
    </location>
</feature>